<dbReference type="InterPro" id="IPR000630">
    <property type="entry name" value="Ribosomal_uS8"/>
</dbReference>
<evidence type="ECO:0000256" key="2">
    <source>
        <dbReference type="ARBA" id="ARBA00022980"/>
    </source>
</evidence>
<geneLocation type="mitochondrion" evidence="4"/>
<accession>A0A2R4A3M0</accession>
<keyword evidence="3" id="KW-0687">Ribonucleoprotein</keyword>
<dbReference type="GO" id="GO:0005840">
    <property type="term" value="C:ribosome"/>
    <property type="evidence" value="ECO:0007669"/>
    <property type="project" value="UniProtKB-KW"/>
</dbReference>
<dbReference type="InterPro" id="IPR035987">
    <property type="entry name" value="Ribosomal_uS8_sf"/>
</dbReference>
<proteinExistence type="inferred from homology"/>
<evidence type="ECO:0000256" key="3">
    <source>
        <dbReference type="ARBA" id="ARBA00023274"/>
    </source>
</evidence>
<dbReference type="AlphaFoldDB" id="A0A2R4A3M0"/>
<gene>
    <name evidence="4" type="primary">rps8</name>
</gene>
<dbReference type="GO" id="GO:0006412">
    <property type="term" value="P:translation"/>
    <property type="evidence" value="ECO:0007669"/>
    <property type="project" value="InterPro"/>
</dbReference>
<evidence type="ECO:0000256" key="1">
    <source>
        <dbReference type="ARBA" id="ARBA00006471"/>
    </source>
</evidence>
<protein>
    <submittedName>
        <fullName evidence="4">Ribosomal protein S8</fullName>
    </submittedName>
</protein>
<dbReference type="Gene3D" id="3.30.1490.10">
    <property type="match status" value="1"/>
</dbReference>
<dbReference type="GO" id="GO:1990904">
    <property type="term" value="C:ribonucleoprotein complex"/>
    <property type="evidence" value="ECO:0007669"/>
    <property type="project" value="UniProtKB-KW"/>
</dbReference>
<dbReference type="Gene3D" id="3.30.1370.30">
    <property type="match status" value="1"/>
</dbReference>
<reference evidence="4" key="1">
    <citation type="submission" date="2017-09" db="EMBL/GenBank/DDBJ databases">
        <title>Your Publication.</title>
        <authorList>
            <person name="Keepers K.G."/>
            <person name="Pogoda C.S."/>
            <person name="Hamsher S.E."/>
            <person name="Stepanek J.G."/>
            <person name="Kane N.C."/>
            <person name="Kociolek J.P."/>
        </authorList>
    </citation>
    <scope>NUCLEOTIDE SEQUENCE</scope>
</reference>
<dbReference type="SUPFAM" id="SSF56047">
    <property type="entry name" value="Ribosomal protein S8"/>
    <property type="match status" value="1"/>
</dbReference>
<dbReference type="Pfam" id="PF00410">
    <property type="entry name" value="Ribosomal_S8"/>
    <property type="match status" value="1"/>
</dbReference>
<organism evidence="4">
    <name type="scientific">Halamphora calidilacuna</name>
    <dbReference type="NCBI Taxonomy" id="2133758"/>
    <lineage>
        <taxon>Eukaryota</taxon>
        <taxon>Sar</taxon>
        <taxon>Stramenopiles</taxon>
        <taxon>Ochrophyta</taxon>
        <taxon>Bacillariophyta</taxon>
        <taxon>Bacillariophyceae</taxon>
        <taxon>Bacillariophycidae</taxon>
        <taxon>Naviculales</taxon>
        <taxon>Amphipleuraceae</taxon>
        <taxon>Halamphora</taxon>
    </lineage>
</organism>
<evidence type="ECO:0000313" key="4">
    <source>
        <dbReference type="EMBL" id="AVR57670.1"/>
    </source>
</evidence>
<keyword evidence="2 4" id="KW-0689">Ribosomal protein</keyword>
<dbReference type="EMBL" id="MF997424">
    <property type="protein sequence ID" value="AVR57670.1"/>
    <property type="molecule type" value="Genomic_DNA"/>
</dbReference>
<sequence>MKNYLWNMFANIKNGQMSGRNVILQRRKKICETFLKILWTEGFILGYQVDEKNTNQLKIFLKYIKNKPAIHSIKFLSKPSRRLYYSTKQIWKINSNKSFIIFSTNKGLKSILECKKLRIGGEPFIAIN</sequence>
<name>A0A2R4A3M0_9STRA</name>
<comment type="similarity">
    <text evidence="1">Belongs to the universal ribosomal protein uS8 family.</text>
</comment>
<dbReference type="GO" id="GO:0003735">
    <property type="term" value="F:structural constituent of ribosome"/>
    <property type="evidence" value="ECO:0007669"/>
    <property type="project" value="InterPro"/>
</dbReference>
<keyword evidence="4" id="KW-0496">Mitochondrion</keyword>